<accession>A0ABT0A2D9</accession>
<dbReference type="Gene3D" id="2.60.40.1120">
    <property type="entry name" value="Carboxypeptidase-like, regulatory domain"/>
    <property type="match status" value="1"/>
</dbReference>
<gene>
    <name evidence="2" type="ORF">MQC88_04150</name>
</gene>
<keyword evidence="3" id="KW-1185">Reference proteome</keyword>
<protein>
    <submittedName>
        <fullName evidence="2">Carboxypeptidase-like regulatory domain-containing protein</fullName>
    </submittedName>
</protein>
<feature type="chain" id="PRO_5046741120" evidence="1">
    <location>
        <begin position="26"/>
        <end position="101"/>
    </location>
</feature>
<organism evidence="2 3">
    <name type="scientific">Cognatiluteimonas sedimenti</name>
    <dbReference type="NCBI Taxonomy" id="2927791"/>
    <lineage>
        <taxon>Bacteria</taxon>
        <taxon>Pseudomonadati</taxon>
        <taxon>Pseudomonadota</taxon>
        <taxon>Gammaproteobacteria</taxon>
        <taxon>Lysobacterales</taxon>
        <taxon>Lysobacteraceae</taxon>
        <taxon>Cognatiluteimonas</taxon>
    </lineage>
</organism>
<dbReference type="Proteomes" id="UP001165423">
    <property type="component" value="Unassembled WGS sequence"/>
</dbReference>
<evidence type="ECO:0000313" key="3">
    <source>
        <dbReference type="Proteomes" id="UP001165423"/>
    </source>
</evidence>
<reference evidence="2 3" key="1">
    <citation type="submission" date="2022-03" db="EMBL/GenBank/DDBJ databases">
        <title>Luteimonas soily sp. nov., a novel bacterium isolated from the soil.</title>
        <authorList>
            <person name="Zhang X."/>
        </authorList>
    </citation>
    <scope>NUCLEOTIDE SEQUENCE [LARGE SCALE GENOMIC DNA]</scope>
    <source>
        <strain evidence="2 3">50</strain>
    </source>
</reference>
<dbReference type="RefSeq" id="WP_243319344.1">
    <property type="nucleotide sequence ID" value="NZ_JALGCL010000001.1"/>
</dbReference>
<dbReference type="EMBL" id="JALGCL010000001">
    <property type="protein sequence ID" value="MCJ0825153.1"/>
    <property type="molecule type" value="Genomic_DNA"/>
</dbReference>
<dbReference type="SUPFAM" id="SSF49452">
    <property type="entry name" value="Starch-binding domain-like"/>
    <property type="match status" value="1"/>
</dbReference>
<sequence>MLPGKPKSVLLGLALGLGLLSTAQAQSSSGNIVGTAVAGETIVVRGDDTGFHREVKINEDGKFTIRRIPTGTYTVVRLRADGTAGTAQTLVVQIGSTARVQ</sequence>
<feature type="signal peptide" evidence="1">
    <location>
        <begin position="1"/>
        <end position="25"/>
    </location>
</feature>
<proteinExistence type="predicted"/>
<dbReference type="InterPro" id="IPR013784">
    <property type="entry name" value="Carb-bd-like_fold"/>
</dbReference>
<dbReference type="Pfam" id="PF13620">
    <property type="entry name" value="CarboxypepD_reg"/>
    <property type="match status" value="1"/>
</dbReference>
<evidence type="ECO:0000256" key="1">
    <source>
        <dbReference type="SAM" id="SignalP"/>
    </source>
</evidence>
<keyword evidence="1" id="KW-0732">Signal</keyword>
<name>A0ABT0A2D9_9GAMM</name>
<comment type="caution">
    <text evidence="2">The sequence shown here is derived from an EMBL/GenBank/DDBJ whole genome shotgun (WGS) entry which is preliminary data.</text>
</comment>
<evidence type="ECO:0000313" key="2">
    <source>
        <dbReference type="EMBL" id="MCJ0825153.1"/>
    </source>
</evidence>